<organism evidence="1 2">
    <name type="scientific">Ochrobactrum soli</name>
    <dbReference type="NCBI Taxonomy" id="2448455"/>
    <lineage>
        <taxon>Bacteria</taxon>
        <taxon>Pseudomonadati</taxon>
        <taxon>Pseudomonadota</taxon>
        <taxon>Alphaproteobacteria</taxon>
        <taxon>Hyphomicrobiales</taxon>
        <taxon>Brucellaceae</taxon>
        <taxon>Brucella/Ochrobactrum group</taxon>
        <taxon>Ochrobactrum</taxon>
    </lineage>
</organism>
<dbReference type="AlphaFoldDB" id="A0A2P9HRC0"/>
<name>A0A2P9HRC0_9HYPH</name>
<evidence type="ECO:0000313" key="1">
    <source>
        <dbReference type="EMBL" id="SPL66684.1"/>
    </source>
</evidence>
<evidence type="ECO:0000313" key="2">
    <source>
        <dbReference type="Proteomes" id="UP000246073"/>
    </source>
</evidence>
<sequence>MGFPLPEIAEADVRHEVEFDERLVAPIDHGDGELCRRHDIALVATGSGGEFLEHDAARETAFRDPQSFVHRYLQLSEDVPRSIAEGQRRNINLHNLNENILPTHPPI</sequence>
<keyword evidence="1" id="KW-0808">Transferase</keyword>
<reference evidence="2" key="1">
    <citation type="submission" date="2017-12" db="EMBL/GenBank/DDBJ databases">
        <authorList>
            <person name="Diaz M."/>
        </authorList>
    </citation>
    <scope>NUCLEOTIDE SEQUENCE [LARGE SCALE GENOMIC DNA]</scope>
    <source>
        <strain evidence="2">FI11154</strain>
    </source>
</reference>
<dbReference type="GO" id="GO:0004594">
    <property type="term" value="F:pantothenate kinase activity"/>
    <property type="evidence" value="ECO:0007669"/>
    <property type="project" value="UniProtKB-EC"/>
</dbReference>
<dbReference type="EC" id="2.7.1.33" evidence="1"/>
<dbReference type="EMBL" id="OOFM01000005">
    <property type="protein sequence ID" value="SPL66684.1"/>
    <property type="molecule type" value="Genomic_DNA"/>
</dbReference>
<keyword evidence="1" id="KW-0418">Kinase</keyword>
<accession>A0A2P9HRC0</accession>
<dbReference type="Proteomes" id="UP000246073">
    <property type="component" value="Unassembled WGS sequence"/>
</dbReference>
<dbReference type="Gene3D" id="3.40.50.300">
    <property type="entry name" value="P-loop containing nucleotide triphosphate hydrolases"/>
    <property type="match status" value="1"/>
</dbReference>
<proteinExistence type="predicted"/>
<dbReference type="InterPro" id="IPR027417">
    <property type="entry name" value="P-loop_NTPase"/>
</dbReference>
<protein>
    <submittedName>
        <fullName evidence="1">Pantothenate kinase</fullName>
        <ecNumber evidence="1">2.7.1.33</ecNumber>
    </submittedName>
</protein>
<gene>
    <name evidence="1" type="ORF">OHAE_2551</name>
</gene>